<dbReference type="PANTHER" id="PTHR39075:SF1">
    <property type="entry name" value="FI19908P1"/>
    <property type="match status" value="1"/>
</dbReference>
<proteinExistence type="predicted"/>
<sequence length="281" mass="31856">MTFSTDFFDSSFTSTTDRSEKDAKLKDCGCDDIVKTTIQGTISFRFKCGIHVDFTLDGSVRVVNQMANAVAAVNAYGNISAIMHPVGFMYKKDDTVYVQANDIHEGNHKLAKIRSSGIHFKAVNSPLVYLVDEAGVRTNFSENFMDMDYDFTLDVLYNDCRHGEMYMDECDDLLSEMRSSLSLSGTQWKIFDLVIIQENVHGLIRVIKEGQNSFEIRASATAGTINLYSNEVDCTASHGSNHHFFVKRNKSRIHFEVMKKFMVRFGGYHTGFNEHNEISFF</sequence>
<evidence type="ECO:0000313" key="2">
    <source>
        <dbReference type="RefSeq" id="XP_025412926.1"/>
    </source>
</evidence>
<gene>
    <name evidence="2" type="primary">LOC112685301</name>
</gene>
<dbReference type="CTD" id="37220"/>
<protein>
    <submittedName>
        <fullName evidence="2">Uncharacterized protein LOC112685301</fullName>
    </submittedName>
</protein>
<name>A0A8B8FR16_9HEMI</name>
<dbReference type="GeneID" id="112685301"/>
<evidence type="ECO:0000313" key="1">
    <source>
        <dbReference type="Proteomes" id="UP000694846"/>
    </source>
</evidence>
<keyword evidence="1" id="KW-1185">Reference proteome</keyword>
<dbReference type="GO" id="GO:0005615">
    <property type="term" value="C:extracellular space"/>
    <property type="evidence" value="ECO:0007669"/>
    <property type="project" value="TreeGrafter"/>
</dbReference>
<dbReference type="RefSeq" id="XP_025412926.1">
    <property type="nucleotide sequence ID" value="XM_025557141.1"/>
</dbReference>
<dbReference type="AlphaFoldDB" id="A0A8B8FR16"/>
<dbReference type="PANTHER" id="PTHR39075">
    <property type="entry name" value="FI19908P1"/>
    <property type="match status" value="1"/>
</dbReference>
<reference evidence="2" key="1">
    <citation type="submission" date="2025-08" db="UniProtKB">
        <authorList>
            <consortium name="RefSeq"/>
        </authorList>
    </citation>
    <scope>IDENTIFICATION</scope>
    <source>
        <tissue evidence="2">Whole body</tissue>
    </source>
</reference>
<dbReference type="OrthoDB" id="6287170at2759"/>
<accession>A0A8B8FR16</accession>
<dbReference type="Proteomes" id="UP000694846">
    <property type="component" value="Unplaced"/>
</dbReference>
<organism evidence="1 2">
    <name type="scientific">Sipha flava</name>
    <name type="common">yellow sugarcane aphid</name>
    <dbReference type="NCBI Taxonomy" id="143950"/>
    <lineage>
        <taxon>Eukaryota</taxon>
        <taxon>Metazoa</taxon>
        <taxon>Ecdysozoa</taxon>
        <taxon>Arthropoda</taxon>
        <taxon>Hexapoda</taxon>
        <taxon>Insecta</taxon>
        <taxon>Pterygota</taxon>
        <taxon>Neoptera</taxon>
        <taxon>Paraneoptera</taxon>
        <taxon>Hemiptera</taxon>
        <taxon>Sternorrhyncha</taxon>
        <taxon>Aphidomorpha</taxon>
        <taxon>Aphidoidea</taxon>
        <taxon>Aphididae</taxon>
        <taxon>Sipha</taxon>
    </lineage>
</organism>